<evidence type="ECO:0000313" key="9">
    <source>
        <dbReference type="Proteomes" id="UP001283341"/>
    </source>
</evidence>
<dbReference type="GO" id="GO:0022857">
    <property type="term" value="F:transmembrane transporter activity"/>
    <property type="evidence" value="ECO:0007669"/>
    <property type="project" value="InterPro"/>
</dbReference>
<reference evidence="8" key="2">
    <citation type="submission" date="2023-06" db="EMBL/GenBank/DDBJ databases">
        <authorList>
            <consortium name="Lawrence Berkeley National Laboratory"/>
            <person name="Haridas S."/>
            <person name="Hensen N."/>
            <person name="Bonometti L."/>
            <person name="Westerberg I."/>
            <person name="Brannstrom I.O."/>
            <person name="Guillou S."/>
            <person name="Cros-Aarteil S."/>
            <person name="Calhoun S."/>
            <person name="Kuo A."/>
            <person name="Mondo S."/>
            <person name="Pangilinan J."/>
            <person name="Riley R."/>
            <person name="Labutti K."/>
            <person name="Andreopoulos B."/>
            <person name="Lipzen A."/>
            <person name="Chen C."/>
            <person name="Yanf M."/>
            <person name="Daum C."/>
            <person name="Ng V."/>
            <person name="Clum A."/>
            <person name="Steindorff A."/>
            <person name="Ohm R."/>
            <person name="Martin F."/>
            <person name="Silar P."/>
            <person name="Natvig D."/>
            <person name="Lalanne C."/>
            <person name="Gautier V."/>
            <person name="Ament-Velasquez S.L."/>
            <person name="Kruys A."/>
            <person name="Hutchinson M.I."/>
            <person name="Powell A.J."/>
            <person name="Barry K."/>
            <person name="Miller A.N."/>
            <person name="Grigoriev I.V."/>
            <person name="Debuchy R."/>
            <person name="Gladieux P."/>
            <person name="Thoren M.H."/>
            <person name="Johannesson H."/>
        </authorList>
    </citation>
    <scope>NUCLEOTIDE SEQUENCE</scope>
    <source>
        <strain evidence="8">CBS 118394</strain>
    </source>
</reference>
<dbReference type="InterPro" id="IPR036259">
    <property type="entry name" value="MFS_trans_sf"/>
</dbReference>
<protein>
    <submittedName>
        <fullName evidence="8">Major facilitator superfamily domain-containing protein</fullName>
    </submittedName>
</protein>
<feature type="transmembrane region" description="Helical" evidence="6">
    <location>
        <begin position="477"/>
        <end position="496"/>
    </location>
</feature>
<dbReference type="FunFam" id="1.20.1250.20:FF:000286">
    <property type="entry name" value="MFS efflux transporter"/>
    <property type="match status" value="1"/>
</dbReference>
<dbReference type="PANTHER" id="PTHR23514:SF6">
    <property type="entry name" value="MAJOR FACILITATOR SUPERFAMILY (MFS) PROFILE DOMAIN-CONTAINING PROTEIN"/>
    <property type="match status" value="1"/>
</dbReference>
<dbReference type="AlphaFoldDB" id="A0AAE0I5T4"/>
<feature type="transmembrane region" description="Helical" evidence="6">
    <location>
        <begin position="447"/>
        <end position="465"/>
    </location>
</feature>
<evidence type="ECO:0000313" key="8">
    <source>
        <dbReference type="EMBL" id="KAK3319134.1"/>
    </source>
</evidence>
<name>A0AAE0I5T4_9PEZI</name>
<feature type="transmembrane region" description="Helical" evidence="6">
    <location>
        <begin position="566"/>
        <end position="585"/>
    </location>
</feature>
<feature type="transmembrane region" description="Helical" evidence="6">
    <location>
        <begin position="228"/>
        <end position="249"/>
    </location>
</feature>
<evidence type="ECO:0000256" key="1">
    <source>
        <dbReference type="ARBA" id="ARBA00004141"/>
    </source>
</evidence>
<feature type="transmembrane region" description="Helical" evidence="6">
    <location>
        <begin position="289"/>
        <end position="311"/>
    </location>
</feature>
<feature type="transmembrane region" description="Helical" evidence="6">
    <location>
        <begin position="317"/>
        <end position="338"/>
    </location>
</feature>
<keyword evidence="3 6" id="KW-1133">Transmembrane helix</keyword>
<keyword evidence="9" id="KW-1185">Reference proteome</keyword>
<keyword evidence="2 6" id="KW-0812">Transmembrane</keyword>
<feature type="region of interest" description="Disordered" evidence="5">
    <location>
        <begin position="353"/>
        <end position="383"/>
    </location>
</feature>
<dbReference type="InterPro" id="IPR011701">
    <property type="entry name" value="MFS"/>
</dbReference>
<dbReference type="GO" id="GO:0016020">
    <property type="term" value="C:membrane"/>
    <property type="evidence" value="ECO:0007669"/>
    <property type="project" value="UniProtKB-SubCell"/>
</dbReference>
<dbReference type="PROSITE" id="PS50850">
    <property type="entry name" value="MFS"/>
    <property type="match status" value="1"/>
</dbReference>
<dbReference type="InterPro" id="IPR020846">
    <property type="entry name" value="MFS_dom"/>
</dbReference>
<evidence type="ECO:0000256" key="6">
    <source>
        <dbReference type="SAM" id="Phobius"/>
    </source>
</evidence>
<proteinExistence type="predicted"/>
<feature type="transmembrane region" description="Helical" evidence="6">
    <location>
        <begin position="535"/>
        <end position="560"/>
    </location>
</feature>
<organism evidence="8 9">
    <name type="scientific">Apodospora peruviana</name>
    <dbReference type="NCBI Taxonomy" id="516989"/>
    <lineage>
        <taxon>Eukaryota</taxon>
        <taxon>Fungi</taxon>
        <taxon>Dikarya</taxon>
        <taxon>Ascomycota</taxon>
        <taxon>Pezizomycotina</taxon>
        <taxon>Sordariomycetes</taxon>
        <taxon>Sordariomycetidae</taxon>
        <taxon>Sordariales</taxon>
        <taxon>Lasiosphaeriaceae</taxon>
        <taxon>Apodospora</taxon>
    </lineage>
</organism>
<evidence type="ECO:0000256" key="2">
    <source>
        <dbReference type="ARBA" id="ARBA00022692"/>
    </source>
</evidence>
<dbReference type="Proteomes" id="UP001283341">
    <property type="component" value="Unassembled WGS sequence"/>
</dbReference>
<evidence type="ECO:0000259" key="7">
    <source>
        <dbReference type="PROSITE" id="PS50850"/>
    </source>
</evidence>
<evidence type="ECO:0000256" key="3">
    <source>
        <dbReference type="ARBA" id="ARBA00022989"/>
    </source>
</evidence>
<feature type="transmembrane region" description="Helical" evidence="6">
    <location>
        <begin position="502"/>
        <end position="523"/>
    </location>
</feature>
<dbReference type="PANTHER" id="PTHR23514">
    <property type="entry name" value="BYPASS OF STOP CODON PROTEIN 6"/>
    <property type="match status" value="1"/>
</dbReference>
<feature type="domain" description="Major facilitator superfamily (MFS) profile" evidence="7">
    <location>
        <begin position="398"/>
        <end position="594"/>
    </location>
</feature>
<dbReference type="SUPFAM" id="SSF103473">
    <property type="entry name" value="MFS general substrate transporter"/>
    <property type="match status" value="1"/>
</dbReference>
<keyword evidence="4 6" id="KW-0472">Membrane</keyword>
<gene>
    <name evidence="8" type="ORF">B0H66DRAFT_257748</name>
</gene>
<feature type="region of interest" description="Disordered" evidence="5">
    <location>
        <begin position="1"/>
        <end position="143"/>
    </location>
</feature>
<accession>A0AAE0I5T4</accession>
<feature type="transmembrane region" description="Helical" evidence="6">
    <location>
        <begin position="193"/>
        <end position="216"/>
    </location>
</feature>
<dbReference type="InterPro" id="IPR051788">
    <property type="entry name" value="MFS_Transporter"/>
</dbReference>
<dbReference type="Pfam" id="PF07690">
    <property type="entry name" value="MFS_1"/>
    <property type="match status" value="2"/>
</dbReference>
<evidence type="ECO:0000256" key="4">
    <source>
        <dbReference type="ARBA" id="ARBA00023136"/>
    </source>
</evidence>
<feature type="compositionally biased region" description="Low complexity" evidence="5">
    <location>
        <begin position="361"/>
        <end position="370"/>
    </location>
</feature>
<feature type="compositionally biased region" description="Low complexity" evidence="5">
    <location>
        <begin position="50"/>
        <end position="70"/>
    </location>
</feature>
<evidence type="ECO:0000256" key="5">
    <source>
        <dbReference type="SAM" id="MobiDB-lite"/>
    </source>
</evidence>
<comment type="subcellular location">
    <subcellularLocation>
        <location evidence="1">Membrane</location>
        <topology evidence="1">Multi-pass membrane protein</topology>
    </subcellularLocation>
</comment>
<feature type="compositionally biased region" description="Polar residues" evidence="5">
    <location>
        <begin position="15"/>
        <end position="34"/>
    </location>
</feature>
<feature type="compositionally biased region" description="Low complexity" evidence="5">
    <location>
        <begin position="88"/>
        <end position="103"/>
    </location>
</feature>
<comment type="caution">
    <text evidence="8">The sequence shown here is derived from an EMBL/GenBank/DDBJ whole genome shotgun (WGS) entry which is preliminary data.</text>
</comment>
<feature type="transmembrane region" description="Helical" evidence="6">
    <location>
        <begin position="400"/>
        <end position="427"/>
    </location>
</feature>
<sequence>MANIIGSAPDLCSGPRTNTSNGQEPGALNTASNGTSGGHKIPAAPERALLHQLDQQQAQQQSSRARLAALKTQTGKWRRELGIGPKPTSTEANGSSSSNTSTSLGIINGQEDGESNGVKIQSGETRRSRSPTPPSAIESGAGSTQVIVQQQSILQPYMNRYRFLSVCLITLGNGLNDSAPGALIPSMQAHYEIGYATVALIFVGQAVGFIAAAPFIDGVRERLGHSRAILFAQILMAAGYIPLLCTAPFPAIPVSFFLIGLAQSTNLAIANVFCADLQNCTSALGRMHGAYGIGGTVGPLIATSLVNAAGGKEHWNWFYYLGLGLALCDGMFAAWAFWGYDDERKAAEQAEEDAMELRSPATTTTTTTAAPRTQSRRSKGVKGQVKQNLQGMLTAVTTKVVILGAAFIFAYQGAEVSISGWVISFLLEARVPGSDAGPIAESVKTKVGYVTAGFWGGITLGRFLLSGPAMRFGEKRFVYCTVVGAAVFQLLVWFVPNLISNAVSVAIVGLLLGPVYPCAAAVFMRNINRNEQVSAMGVISAFGSSGGAVAPFTTGLLAQLRGGPFVLHPIAIGLFVVMMGCWYFLPNRPPRREE</sequence>
<feature type="transmembrane region" description="Helical" evidence="6">
    <location>
        <begin position="255"/>
        <end position="277"/>
    </location>
</feature>
<dbReference type="Gene3D" id="1.20.1250.20">
    <property type="entry name" value="MFS general substrate transporter like domains"/>
    <property type="match status" value="1"/>
</dbReference>
<dbReference type="EMBL" id="JAUEDM010000004">
    <property type="protein sequence ID" value="KAK3319134.1"/>
    <property type="molecule type" value="Genomic_DNA"/>
</dbReference>
<reference evidence="8" key="1">
    <citation type="journal article" date="2023" name="Mol. Phylogenet. Evol.">
        <title>Genome-scale phylogeny and comparative genomics of the fungal order Sordariales.</title>
        <authorList>
            <person name="Hensen N."/>
            <person name="Bonometti L."/>
            <person name="Westerberg I."/>
            <person name="Brannstrom I.O."/>
            <person name="Guillou S."/>
            <person name="Cros-Aarteil S."/>
            <person name="Calhoun S."/>
            <person name="Haridas S."/>
            <person name="Kuo A."/>
            <person name="Mondo S."/>
            <person name="Pangilinan J."/>
            <person name="Riley R."/>
            <person name="LaButti K."/>
            <person name="Andreopoulos B."/>
            <person name="Lipzen A."/>
            <person name="Chen C."/>
            <person name="Yan M."/>
            <person name="Daum C."/>
            <person name="Ng V."/>
            <person name="Clum A."/>
            <person name="Steindorff A."/>
            <person name="Ohm R.A."/>
            <person name="Martin F."/>
            <person name="Silar P."/>
            <person name="Natvig D.O."/>
            <person name="Lalanne C."/>
            <person name="Gautier V."/>
            <person name="Ament-Velasquez S.L."/>
            <person name="Kruys A."/>
            <person name="Hutchinson M.I."/>
            <person name="Powell A.J."/>
            <person name="Barry K."/>
            <person name="Miller A.N."/>
            <person name="Grigoriev I.V."/>
            <person name="Debuchy R."/>
            <person name="Gladieux P."/>
            <person name="Hiltunen Thoren M."/>
            <person name="Johannesson H."/>
        </authorList>
    </citation>
    <scope>NUCLEOTIDE SEQUENCE</scope>
    <source>
        <strain evidence="8">CBS 118394</strain>
    </source>
</reference>